<sequence length="214" mass="23936">MLRGRLTLFVHPLVLLTYFVSFPAGGKVPPEHLRLVLLGGALTGKSSTGNTILGGNVLDVNRTIEKRTKRCVISHGVVENRRLIVVDAPGWFYIHSLHDTSEMDKLEMESSHLCPPGPHAVLLVIDLTTAIGPASLRGIQEHMSLFGEVIWKHTIVLFTLGDWLGGKTVEEHIECDEGLRWVVNKCGNRYHAHCRALPNFCNFTLRLKWTILVF</sequence>
<evidence type="ECO:0000256" key="4">
    <source>
        <dbReference type="SAM" id="SignalP"/>
    </source>
</evidence>
<keyword evidence="7" id="KW-1185">Reference proteome</keyword>
<keyword evidence="2" id="KW-0547">Nucleotide-binding</keyword>
<comment type="similarity">
    <text evidence="1">Belongs to the TRAFAC class TrmE-Era-EngA-EngB-Septin-like GTPase superfamily. AIG1/Toc34/Toc159-like paraseptin GTPase family. IAN subfamily.</text>
</comment>
<evidence type="ECO:0000313" key="6">
    <source>
        <dbReference type="Ensembl" id="ENSKMAP00000028881.1"/>
    </source>
</evidence>
<reference evidence="6" key="1">
    <citation type="submission" date="2025-08" db="UniProtKB">
        <authorList>
            <consortium name="Ensembl"/>
        </authorList>
    </citation>
    <scope>IDENTIFICATION</scope>
</reference>
<dbReference type="Proteomes" id="UP000264800">
    <property type="component" value="Unplaced"/>
</dbReference>
<name>A0A3Q3BHI9_KRYMA</name>
<dbReference type="PROSITE" id="PS51720">
    <property type="entry name" value="G_AIG1"/>
    <property type="match status" value="1"/>
</dbReference>
<accession>A0A3Q3BHI9</accession>
<keyword evidence="3" id="KW-0342">GTP-binding</keyword>
<dbReference type="InterPro" id="IPR045058">
    <property type="entry name" value="GIMA/IAN/Toc"/>
</dbReference>
<dbReference type="SUPFAM" id="SSF52540">
    <property type="entry name" value="P-loop containing nucleoside triphosphate hydrolases"/>
    <property type="match status" value="1"/>
</dbReference>
<feature type="chain" id="PRO_5018624154" description="AIG1-type G domain-containing protein" evidence="4">
    <location>
        <begin position="26"/>
        <end position="214"/>
    </location>
</feature>
<dbReference type="InterPro" id="IPR006703">
    <property type="entry name" value="G_AIG1"/>
</dbReference>
<organism evidence="6 7">
    <name type="scientific">Kryptolebias marmoratus</name>
    <name type="common">Mangrove killifish</name>
    <name type="synonym">Rivulus marmoratus</name>
    <dbReference type="NCBI Taxonomy" id="37003"/>
    <lineage>
        <taxon>Eukaryota</taxon>
        <taxon>Metazoa</taxon>
        <taxon>Chordata</taxon>
        <taxon>Craniata</taxon>
        <taxon>Vertebrata</taxon>
        <taxon>Euteleostomi</taxon>
        <taxon>Actinopterygii</taxon>
        <taxon>Neopterygii</taxon>
        <taxon>Teleostei</taxon>
        <taxon>Neoteleostei</taxon>
        <taxon>Acanthomorphata</taxon>
        <taxon>Ovalentaria</taxon>
        <taxon>Atherinomorphae</taxon>
        <taxon>Cyprinodontiformes</taxon>
        <taxon>Rivulidae</taxon>
        <taxon>Kryptolebias</taxon>
    </lineage>
</organism>
<dbReference type="STRING" id="37003.ENSKMAP00000028881"/>
<dbReference type="InterPro" id="IPR027417">
    <property type="entry name" value="P-loop_NTPase"/>
</dbReference>
<feature type="domain" description="AIG1-type G" evidence="5">
    <location>
        <begin position="30"/>
        <end position="214"/>
    </location>
</feature>
<dbReference type="GeneTree" id="ENSGT00940000162556"/>
<dbReference type="PANTHER" id="PTHR10903">
    <property type="entry name" value="GTPASE, IMAP FAMILY MEMBER-RELATED"/>
    <property type="match status" value="1"/>
</dbReference>
<dbReference type="PANTHER" id="PTHR10903:SF107">
    <property type="entry name" value="GTPASE IMAP FAMILY MEMBER 4-LIKE-RELATED"/>
    <property type="match status" value="1"/>
</dbReference>
<dbReference type="AlphaFoldDB" id="A0A3Q3BHI9"/>
<reference evidence="6" key="2">
    <citation type="submission" date="2025-09" db="UniProtKB">
        <authorList>
            <consortium name="Ensembl"/>
        </authorList>
    </citation>
    <scope>IDENTIFICATION</scope>
</reference>
<evidence type="ECO:0000259" key="5">
    <source>
        <dbReference type="PROSITE" id="PS51720"/>
    </source>
</evidence>
<proteinExistence type="inferred from homology"/>
<evidence type="ECO:0000256" key="1">
    <source>
        <dbReference type="ARBA" id="ARBA00008535"/>
    </source>
</evidence>
<evidence type="ECO:0000256" key="2">
    <source>
        <dbReference type="ARBA" id="ARBA00022741"/>
    </source>
</evidence>
<dbReference type="Pfam" id="PF04548">
    <property type="entry name" value="AIG1"/>
    <property type="match status" value="1"/>
</dbReference>
<evidence type="ECO:0000313" key="7">
    <source>
        <dbReference type="Proteomes" id="UP000264800"/>
    </source>
</evidence>
<dbReference type="Gene3D" id="3.40.50.300">
    <property type="entry name" value="P-loop containing nucleotide triphosphate hydrolases"/>
    <property type="match status" value="1"/>
</dbReference>
<protein>
    <recommendedName>
        <fullName evidence="5">AIG1-type G domain-containing protein</fullName>
    </recommendedName>
</protein>
<dbReference type="Ensembl" id="ENSKMAT00000029244.1">
    <property type="protein sequence ID" value="ENSKMAP00000028881.1"/>
    <property type="gene ID" value="ENSKMAG00000021407.1"/>
</dbReference>
<dbReference type="GO" id="GO:0005525">
    <property type="term" value="F:GTP binding"/>
    <property type="evidence" value="ECO:0007669"/>
    <property type="project" value="UniProtKB-KW"/>
</dbReference>
<feature type="signal peptide" evidence="4">
    <location>
        <begin position="1"/>
        <end position="25"/>
    </location>
</feature>
<keyword evidence="4" id="KW-0732">Signal</keyword>
<evidence type="ECO:0000256" key="3">
    <source>
        <dbReference type="ARBA" id="ARBA00023134"/>
    </source>
</evidence>